<organism evidence="2 3">
    <name type="scientific">Hymenobacter citatus</name>
    <dbReference type="NCBI Taxonomy" id="2763506"/>
    <lineage>
        <taxon>Bacteria</taxon>
        <taxon>Pseudomonadati</taxon>
        <taxon>Bacteroidota</taxon>
        <taxon>Cytophagia</taxon>
        <taxon>Cytophagales</taxon>
        <taxon>Hymenobacteraceae</taxon>
        <taxon>Hymenobacter</taxon>
    </lineage>
</organism>
<gene>
    <name evidence="2" type="ORF">H8B15_10310</name>
</gene>
<protein>
    <recommendedName>
        <fullName evidence="4">Protein BatD</fullName>
    </recommendedName>
</protein>
<name>A0ABR7MJS3_9BACT</name>
<dbReference type="Proteomes" id="UP000622017">
    <property type="component" value="Unassembled WGS sequence"/>
</dbReference>
<comment type="caution">
    <text evidence="2">The sequence shown here is derived from an EMBL/GenBank/DDBJ whole genome shotgun (WGS) entry which is preliminary data.</text>
</comment>
<evidence type="ECO:0000313" key="3">
    <source>
        <dbReference type="Proteomes" id="UP000622017"/>
    </source>
</evidence>
<proteinExistence type="predicted"/>
<evidence type="ECO:0000313" key="2">
    <source>
        <dbReference type="EMBL" id="MBC6611318.1"/>
    </source>
</evidence>
<keyword evidence="1" id="KW-0472">Membrane</keyword>
<keyword evidence="1" id="KW-0812">Transmembrane</keyword>
<evidence type="ECO:0000256" key="1">
    <source>
        <dbReference type="SAM" id="Phobius"/>
    </source>
</evidence>
<dbReference type="EMBL" id="JACSCY010000006">
    <property type="protein sequence ID" value="MBC6611318.1"/>
    <property type="molecule type" value="Genomic_DNA"/>
</dbReference>
<evidence type="ECO:0008006" key="4">
    <source>
        <dbReference type="Google" id="ProtNLM"/>
    </source>
</evidence>
<sequence length="315" mass="36174">MGKRGAWVGQLLAVLLGLLASTAYGQAGPRNDSLPRGRFVQPTVRVGQPIRYELTYRHAPNLEVIFPDSTASFAPFELIRRSYQPTRTRQGRSLDRTVYLLRTFSLDPVQHLRLPVLVLRGRDTLTVPALPDSVRLTRTAAPLQPGVPTPTLRANVQPLPVEARFNYPYWLAGFAALALVAGGLVLGFRKRLRRRYQRYRRRKNHAYFLAQYARHVERFELSRSLTNMERAITLWKNYLSTLENNSINSLTTREIVAHYHHDPRVAQALHLADRMIYGNQLMEEETESALVFELLREFAEVRYQADERSANPARQ</sequence>
<reference evidence="2 3" key="1">
    <citation type="submission" date="2020-08" db="EMBL/GenBank/DDBJ databases">
        <title>Hymenobacter sp.</title>
        <authorList>
            <person name="Kim M.K."/>
        </authorList>
    </citation>
    <scope>NUCLEOTIDE SEQUENCE [LARGE SCALE GENOMIC DNA]</scope>
    <source>
        <strain evidence="2 3">BT507</strain>
    </source>
</reference>
<keyword evidence="3" id="KW-1185">Reference proteome</keyword>
<feature type="transmembrane region" description="Helical" evidence="1">
    <location>
        <begin position="167"/>
        <end position="188"/>
    </location>
</feature>
<keyword evidence="1" id="KW-1133">Transmembrane helix</keyword>
<dbReference type="RefSeq" id="WP_187319603.1">
    <property type="nucleotide sequence ID" value="NZ_JACSCY010000006.1"/>
</dbReference>
<accession>A0ABR7MJS3</accession>